<dbReference type="Proteomes" id="UP000243605">
    <property type="component" value="Unassembled WGS sequence"/>
</dbReference>
<keyword evidence="2" id="KW-1185">Reference proteome</keyword>
<dbReference type="AlphaFoldDB" id="A0A662Z623"/>
<evidence type="ECO:0000313" key="1">
    <source>
        <dbReference type="EMBL" id="SEW12217.1"/>
    </source>
</evidence>
<reference evidence="1 2" key="1">
    <citation type="submission" date="2016-10" db="EMBL/GenBank/DDBJ databases">
        <authorList>
            <person name="Varghese N."/>
            <person name="Submissions S."/>
        </authorList>
    </citation>
    <scope>NUCLEOTIDE SEQUENCE [LARGE SCALE GENOMIC DNA]</scope>
    <source>
        <strain evidence="1 2">IBRC-M10081</strain>
    </source>
</reference>
<name>A0A662Z623_9STAP</name>
<organism evidence="1 2">
    <name type="scientific">Aliicoccus persicus</name>
    <dbReference type="NCBI Taxonomy" id="930138"/>
    <lineage>
        <taxon>Bacteria</taxon>
        <taxon>Bacillati</taxon>
        <taxon>Bacillota</taxon>
        <taxon>Bacilli</taxon>
        <taxon>Bacillales</taxon>
        <taxon>Staphylococcaceae</taxon>
        <taxon>Aliicoccus</taxon>
    </lineage>
</organism>
<accession>A0A662Z623</accession>
<gene>
    <name evidence="1" type="ORF">SAMN05192557_1731</name>
</gene>
<evidence type="ECO:0000313" key="2">
    <source>
        <dbReference type="Proteomes" id="UP000243605"/>
    </source>
</evidence>
<sequence>MKIISHETGYTVENNKKHIMNIQTSRNPNHIRNCYIDFDPYDMRGEINTKIFDLISDTEKSPLQAMVNSHERKKIKLLSKGGFKKVRVCHEMEVMKDELRNDISPQSSELLKTTRGELEYIQCCELLFKYYKETHESINPLSASFESFIDDIPNDVLYDKDKNGIKHVAFIEENEIAYVCSNDEATFESFLHAVASEMFLSNDFIYFEADDVDWCGMALKNLFTIEVPETFDTWLFEGKWM</sequence>
<protein>
    <submittedName>
        <fullName evidence="1">Uncharacterized protein</fullName>
    </submittedName>
</protein>
<dbReference type="RefSeq" id="WP_091475856.1">
    <property type="nucleotide sequence ID" value="NZ_FOIT01000005.1"/>
</dbReference>
<dbReference type="EMBL" id="FOIT01000005">
    <property type="protein sequence ID" value="SEW12217.1"/>
    <property type="molecule type" value="Genomic_DNA"/>
</dbReference>
<dbReference type="OrthoDB" id="2215248at2"/>
<proteinExistence type="predicted"/>